<keyword evidence="3" id="KW-0732">Signal</keyword>
<feature type="chain" id="PRO_5034094717" evidence="3">
    <location>
        <begin position="19"/>
        <end position="209"/>
    </location>
</feature>
<dbReference type="EMBL" id="JACAZH010000005">
    <property type="protein sequence ID" value="KAF7367509.1"/>
    <property type="molecule type" value="Genomic_DNA"/>
</dbReference>
<sequence>MLCLANFVLSIMSIISYGRSVRSNPGIWKSVDWLTIVISLTLATNVTCTGLIAFRILRIHRRTAPLVVRVDGRHSGSITLTFLSVIVESAAIYTAMLVVTMILIRSQSFIFFIFIDCLPPTIGLVFSYIIIRVSRGTSYGDNGVESTNTVGHGQYRSNNRNFPSINTCSGGKTDIEVQIRMEQMTYMESVEIDGSSRDNESNVGKHAAA</sequence>
<reference evidence="4" key="1">
    <citation type="submission" date="2020-05" db="EMBL/GenBank/DDBJ databases">
        <title>Mycena genomes resolve the evolution of fungal bioluminescence.</title>
        <authorList>
            <person name="Tsai I.J."/>
        </authorList>
    </citation>
    <scope>NUCLEOTIDE SEQUENCE</scope>
    <source>
        <strain evidence="4">160909Yilan</strain>
    </source>
</reference>
<feature type="transmembrane region" description="Helical" evidence="2">
    <location>
        <begin position="109"/>
        <end position="131"/>
    </location>
</feature>
<evidence type="ECO:0000256" key="3">
    <source>
        <dbReference type="SAM" id="SignalP"/>
    </source>
</evidence>
<dbReference type="Proteomes" id="UP000623467">
    <property type="component" value="Unassembled WGS sequence"/>
</dbReference>
<keyword evidence="2" id="KW-0812">Transmembrane</keyword>
<accession>A0A8H7D9R5</accession>
<evidence type="ECO:0000313" key="4">
    <source>
        <dbReference type="EMBL" id="KAF7367509.1"/>
    </source>
</evidence>
<evidence type="ECO:0000256" key="1">
    <source>
        <dbReference type="SAM" id="MobiDB-lite"/>
    </source>
</evidence>
<comment type="caution">
    <text evidence="4">The sequence shown here is derived from an EMBL/GenBank/DDBJ whole genome shotgun (WGS) entry which is preliminary data.</text>
</comment>
<keyword evidence="5" id="KW-1185">Reference proteome</keyword>
<dbReference type="AlphaFoldDB" id="A0A8H7D9R5"/>
<gene>
    <name evidence="4" type="ORF">MSAN_00813900</name>
</gene>
<proteinExistence type="predicted"/>
<feature type="signal peptide" evidence="3">
    <location>
        <begin position="1"/>
        <end position="18"/>
    </location>
</feature>
<keyword evidence="2" id="KW-0472">Membrane</keyword>
<evidence type="ECO:0000313" key="5">
    <source>
        <dbReference type="Proteomes" id="UP000623467"/>
    </source>
</evidence>
<feature type="transmembrane region" description="Helical" evidence="2">
    <location>
        <begin position="78"/>
        <end position="103"/>
    </location>
</feature>
<name>A0A8H7D9R5_9AGAR</name>
<feature type="transmembrane region" description="Helical" evidence="2">
    <location>
        <begin position="33"/>
        <end position="57"/>
    </location>
</feature>
<protein>
    <submittedName>
        <fullName evidence="4">Uncharacterized protein</fullName>
    </submittedName>
</protein>
<organism evidence="4 5">
    <name type="scientific">Mycena sanguinolenta</name>
    <dbReference type="NCBI Taxonomy" id="230812"/>
    <lineage>
        <taxon>Eukaryota</taxon>
        <taxon>Fungi</taxon>
        <taxon>Dikarya</taxon>
        <taxon>Basidiomycota</taxon>
        <taxon>Agaricomycotina</taxon>
        <taxon>Agaricomycetes</taxon>
        <taxon>Agaricomycetidae</taxon>
        <taxon>Agaricales</taxon>
        <taxon>Marasmiineae</taxon>
        <taxon>Mycenaceae</taxon>
        <taxon>Mycena</taxon>
    </lineage>
</organism>
<evidence type="ECO:0000256" key="2">
    <source>
        <dbReference type="SAM" id="Phobius"/>
    </source>
</evidence>
<feature type="region of interest" description="Disordered" evidence="1">
    <location>
        <begin position="190"/>
        <end position="209"/>
    </location>
</feature>
<dbReference type="OrthoDB" id="2751465at2759"/>
<keyword evidence="2" id="KW-1133">Transmembrane helix</keyword>